<name>A0A1B7NH81_9AGAM</name>
<dbReference type="STRING" id="1314800.A0A1B7NH81"/>
<dbReference type="Gene3D" id="1.10.510.10">
    <property type="entry name" value="Transferase(Phosphotransferase) domain 1"/>
    <property type="match status" value="1"/>
</dbReference>
<organism evidence="2 3">
    <name type="scientific">Rhizopogon vinicolor AM-OR11-026</name>
    <dbReference type="NCBI Taxonomy" id="1314800"/>
    <lineage>
        <taxon>Eukaryota</taxon>
        <taxon>Fungi</taxon>
        <taxon>Dikarya</taxon>
        <taxon>Basidiomycota</taxon>
        <taxon>Agaricomycotina</taxon>
        <taxon>Agaricomycetes</taxon>
        <taxon>Agaricomycetidae</taxon>
        <taxon>Boletales</taxon>
        <taxon>Suillineae</taxon>
        <taxon>Rhizopogonaceae</taxon>
        <taxon>Rhizopogon</taxon>
    </lineage>
</organism>
<dbReference type="OrthoDB" id="2687876at2759"/>
<gene>
    <name evidence="2" type="ORF">K503DRAFT_500011</name>
</gene>
<dbReference type="Proteomes" id="UP000092154">
    <property type="component" value="Unassembled WGS sequence"/>
</dbReference>
<evidence type="ECO:0000313" key="3">
    <source>
        <dbReference type="Proteomes" id="UP000092154"/>
    </source>
</evidence>
<dbReference type="EMBL" id="KV448127">
    <property type="protein sequence ID" value="OAX44233.1"/>
    <property type="molecule type" value="Genomic_DNA"/>
</dbReference>
<feature type="region of interest" description="Disordered" evidence="1">
    <location>
        <begin position="401"/>
        <end position="436"/>
    </location>
</feature>
<feature type="compositionally biased region" description="Polar residues" evidence="1">
    <location>
        <begin position="322"/>
        <end position="340"/>
    </location>
</feature>
<feature type="region of interest" description="Disordered" evidence="1">
    <location>
        <begin position="550"/>
        <end position="609"/>
    </location>
</feature>
<feature type="compositionally biased region" description="Acidic residues" evidence="1">
    <location>
        <begin position="590"/>
        <end position="609"/>
    </location>
</feature>
<reference evidence="2 3" key="1">
    <citation type="submission" date="2016-06" db="EMBL/GenBank/DDBJ databases">
        <title>Comparative genomics of the ectomycorrhizal sister species Rhizopogon vinicolor and Rhizopogon vesiculosus (Basidiomycota: Boletales) reveals a divergence of the mating type B locus.</title>
        <authorList>
            <consortium name="DOE Joint Genome Institute"/>
            <person name="Mujic A.B."/>
            <person name="Kuo A."/>
            <person name="Tritt A."/>
            <person name="Lipzen A."/>
            <person name="Chen C."/>
            <person name="Johnson J."/>
            <person name="Sharma A."/>
            <person name="Barry K."/>
            <person name="Grigoriev I.V."/>
            <person name="Spatafora J.W."/>
        </authorList>
    </citation>
    <scope>NUCLEOTIDE SEQUENCE [LARGE SCALE GENOMIC DNA]</scope>
    <source>
        <strain evidence="2 3">AM-OR11-026</strain>
    </source>
</reference>
<evidence type="ECO:0008006" key="4">
    <source>
        <dbReference type="Google" id="ProtNLM"/>
    </source>
</evidence>
<proteinExistence type="predicted"/>
<dbReference type="InterPro" id="IPR011009">
    <property type="entry name" value="Kinase-like_dom_sf"/>
</dbReference>
<dbReference type="SUPFAM" id="SSF56112">
    <property type="entry name" value="Protein kinase-like (PK-like)"/>
    <property type="match status" value="1"/>
</dbReference>
<feature type="compositionally biased region" description="Basic residues" evidence="1">
    <location>
        <begin position="311"/>
        <end position="321"/>
    </location>
</feature>
<dbReference type="AlphaFoldDB" id="A0A1B7NH81"/>
<keyword evidence="3" id="KW-1185">Reference proteome</keyword>
<accession>A0A1B7NH81</accession>
<sequence length="785" mass="87758">MALPAPHLQNEIANSVHKLQKLYPDTFDANKYLYLPHGKYAFAAEHTFQWKGKKELRRCSSQLPCLSYNSRLNQEFHSGHEHSTIYARPGIISGHKVTCLWKTWDVSKAWREFFQELYFYSHPKLLRWLQGVVVPHVISVRHEPNGQKSILIEAPHHIHWHIAHPGLPVGEKEAIIQTYESLHAHGIMHNSISLHNIFIDQDMNVTLVNFETACCLNDKGIDQVPVCDQEALKREMRQVKYLIDYMGARILEREREILTVSQASDSHNELQMEPLSILDMDSWDRLASYREVTYTIPSDMRSRPLPNDGRKRAKPLKRGSQKTKAISQREPTSPKLTTKQIASTSGGFTQDAANSGPQSEPPSLLLTVQSSLSATTSTPSPPSYAPADMCAFFSDRLPPSPYLDLPPSTSFDEDTPGAVRRNIGVQPPSSESNCEASRALCSSRRNILDRWSSASSPTSSLSLFPKSLPPISDLPAQLPHAPPSSLLLARDASPVPSNYSYLEHPPSPKVFCDLTHEQLRLAIKQHNAIVDARLASQPAIIADKSKVVFHPDTNDNGTYATGSDPFRKRKKRRRPTPFFPEGSYSTGDETNSDEGDEDEEPEPQLEVDYEELVEQAQLAKLRGRRRISRSAILPSMVPAKSMEPNLEAKSHGVARRSTSTLPSLPLSAISEEDSPHDASGTPPYTVVFVGANGSPDEVWQLPASAFMFVKSLAARQPQAKKLRVEQVPRMQGAPLRNSSFLPVLNQHSRTSKKRKIDCVEGVEYLQQTSKRTRHDKLSPSSCIIC</sequence>
<evidence type="ECO:0000256" key="1">
    <source>
        <dbReference type="SAM" id="MobiDB-lite"/>
    </source>
</evidence>
<protein>
    <recommendedName>
        <fullName evidence="4">Protein kinase domain-containing protein</fullName>
    </recommendedName>
</protein>
<evidence type="ECO:0000313" key="2">
    <source>
        <dbReference type="EMBL" id="OAX44233.1"/>
    </source>
</evidence>
<feature type="region of interest" description="Disordered" evidence="1">
    <location>
        <begin position="298"/>
        <end position="340"/>
    </location>
</feature>
<dbReference type="InParanoid" id="A0A1B7NH81"/>